<dbReference type="SMART" id="SM00450">
    <property type="entry name" value="RHOD"/>
    <property type="match status" value="1"/>
</dbReference>
<proteinExistence type="predicted"/>
<evidence type="ECO:0000313" key="3">
    <source>
        <dbReference type="Proteomes" id="UP000824998"/>
    </source>
</evidence>
<dbReference type="InterPro" id="IPR001763">
    <property type="entry name" value="Rhodanese-like_dom"/>
</dbReference>
<name>A0A9P7YSI3_9HELO</name>
<keyword evidence="3" id="KW-1185">Reference proteome</keyword>
<comment type="caution">
    <text evidence="2">The sequence shown here is derived from an EMBL/GenBank/DDBJ whole genome shotgun (WGS) entry which is preliminary data.</text>
</comment>
<accession>A0A9P7YSI3</accession>
<dbReference type="PANTHER" id="PTHR10828:SF38">
    <property type="entry name" value="ARSENICAL-RESISTANCE PROTEIN 2-RELATED"/>
    <property type="match status" value="1"/>
</dbReference>
<dbReference type="AlphaFoldDB" id="A0A9P7YSI3"/>
<dbReference type="OrthoDB" id="102559at2759"/>
<protein>
    <recommendedName>
        <fullName evidence="1">Rhodanese domain-containing protein</fullName>
    </recommendedName>
</protein>
<dbReference type="GO" id="GO:0004725">
    <property type="term" value="F:protein tyrosine phosphatase activity"/>
    <property type="evidence" value="ECO:0007669"/>
    <property type="project" value="TreeGrafter"/>
</dbReference>
<dbReference type="SUPFAM" id="SSF52821">
    <property type="entry name" value="Rhodanese/Cell cycle control phosphatase"/>
    <property type="match status" value="1"/>
</dbReference>
<evidence type="ECO:0000313" key="2">
    <source>
        <dbReference type="EMBL" id="KAG9238942.1"/>
    </source>
</evidence>
<dbReference type="PANTHER" id="PTHR10828">
    <property type="entry name" value="M-PHASE INDUCER PHOSPHATASE DUAL SPECIFICITY PHOSPHATASE CDC25"/>
    <property type="match status" value="1"/>
</dbReference>
<sequence>MSLPVTISDLPRVSATELSEVLLAQSSSNLDFTPPDEKKDGVAVVDVRDDDHIGGHIRSSLHVPSSTHSHALPSLVHRLRSKPVVVFHCALSQQRGPKAALQYIRERQRLVGTESVELAKGSGFVQNAMKKDKAEEIERSENTATVKKNVQRGEYGWEDVPREEGLPVVDGEGEMAEDGPQKVFILEQGFVGWQEQFGEDVRLTEGYRKELWKDGYWM</sequence>
<reference evidence="2" key="1">
    <citation type="journal article" date="2021" name="IMA Fungus">
        <title>Genomic characterization of three marine fungi, including Emericellopsis atlantica sp. nov. with signatures of a generalist lifestyle and marine biomass degradation.</title>
        <authorList>
            <person name="Hagestad O.C."/>
            <person name="Hou L."/>
            <person name="Andersen J.H."/>
            <person name="Hansen E.H."/>
            <person name="Altermark B."/>
            <person name="Li C."/>
            <person name="Kuhnert E."/>
            <person name="Cox R.J."/>
            <person name="Crous P.W."/>
            <person name="Spatafora J.W."/>
            <person name="Lail K."/>
            <person name="Amirebrahimi M."/>
            <person name="Lipzen A."/>
            <person name="Pangilinan J."/>
            <person name="Andreopoulos W."/>
            <person name="Hayes R.D."/>
            <person name="Ng V."/>
            <person name="Grigoriev I.V."/>
            <person name="Jackson S.A."/>
            <person name="Sutton T.D.S."/>
            <person name="Dobson A.D.W."/>
            <person name="Rama T."/>
        </authorList>
    </citation>
    <scope>NUCLEOTIDE SEQUENCE</scope>
    <source>
        <strain evidence="2">TRa018bII</strain>
    </source>
</reference>
<organism evidence="2 3">
    <name type="scientific">Amylocarpus encephaloides</name>
    <dbReference type="NCBI Taxonomy" id="45428"/>
    <lineage>
        <taxon>Eukaryota</taxon>
        <taxon>Fungi</taxon>
        <taxon>Dikarya</taxon>
        <taxon>Ascomycota</taxon>
        <taxon>Pezizomycotina</taxon>
        <taxon>Leotiomycetes</taxon>
        <taxon>Helotiales</taxon>
        <taxon>Helotiales incertae sedis</taxon>
        <taxon>Amylocarpus</taxon>
    </lineage>
</organism>
<gene>
    <name evidence="2" type="ORF">BJ875DRAFT_449460</name>
</gene>
<evidence type="ECO:0000259" key="1">
    <source>
        <dbReference type="PROSITE" id="PS50206"/>
    </source>
</evidence>
<dbReference type="PROSITE" id="PS50206">
    <property type="entry name" value="RHODANESE_3"/>
    <property type="match status" value="1"/>
</dbReference>
<feature type="domain" description="Rhodanese" evidence="1">
    <location>
        <begin position="38"/>
        <end position="202"/>
    </location>
</feature>
<dbReference type="Pfam" id="PF00581">
    <property type="entry name" value="Rhodanese"/>
    <property type="match status" value="1"/>
</dbReference>
<dbReference type="GO" id="GO:0005634">
    <property type="term" value="C:nucleus"/>
    <property type="evidence" value="ECO:0007669"/>
    <property type="project" value="TreeGrafter"/>
</dbReference>
<dbReference type="Gene3D" id="3.40.250.10">
    <property type="entry name" value="Rhodanese-like domain"/>
    <property type="match status" value="1"/>
</dbReference>
<dbReference type="InterPro" id="IPR036873">
    <property type="entry name" value="Rhodanese-like_dom_sf"/>
</dbReference>
<dbReference type="EMBL" id="MU251363">
    <property type="protein sequence ID" value="KAG9238942.1"/>
    <property type="molecule type" value="Genomic_DNA"/>
</dbReference>
<dbReference type="GO" id="GO:0005737">
    <property type="term" value="C:cytoplasm"/>
    <property type="evidence" value="ECO:0007669"/>
    <property type="project" value="TreeGrafter"/>
</dbReference>
<dbReference type="Proteomes" id="UP000824998">
    <property type="component" value="Unassembled WGS sequence"/>
</dbReference>